<evidence type="ECO:0000313" key="4">
    <source>
        <dbReference type="Proteomes" id="UP000001936"/>
    </source>
</evidence>
<dbReference type="eggNOG" id="COG2267">
    <property type="taxonomic scope" value="Bacteria"/>
</dbReference>
<dbReference type="KEGG" id="ret:RHE_CH01085"/>
<evidence type="ECO:0000259" key="2">
    <source>
        <dbReference type="Pfam" id="PF00561"/>
    </source>
</evidence>
<dbReference type="AlphaFoldDB" id="Q2KB93"/>
<dbReference type="InterPro" id="IPR050266">
    <property type="entry name" value="AB_hydrolase_sf"/>
</dbReference>
<feature type="domain" description="AB hydrolase-1" evidence="2">
    <location>
        <begin position="84"/>
        <end position="318"/>
    </location>
</feature>
<accession>Q2KB93</accession>
<keyword evidence="1" id="KW-1133">Transmembrane helix</keyword>
<dbReference type="HOGENOM" id="CLU_020336_13_0_5"/>
<dbReference type="PANTHER" id="PTHR43798">
    <property type="entry name" value="MONOACYLGLYCEROL LIPASE"/>
    <property type="match status" value="1"/>
</dbReference>
<dbReference type="PRINTS" id="PR00111">
    <property type="entry name" value="ABHYDROLASE"/>
</dbReference>
<dbReference type="PANTHER" id="PTHR43798:SF33">
    <property type="entry name" value="HYDROLASE, PUTATIVE (AFU_ORTHOLOGUE AFUA_2G14860)-RELATED"/>
    <property type="match status" value="1"/>
</dbReference>
<dbReference type="GO" id="GO:0016020">
    <property type="term" value="C:membrane"/>
    <property type="evidence" value="ECO:0007669"/>
    <property type="project" value="TreeGrafter"/>
</dbReference>
<sequence length="348" mass="37760">MKWSAARVSDAGQKFAAPSRRSVDDVLNYMLSVACAISGGTFAGLPGLLPMLKKQPIRPRLGTISVIDDHQVHVLESGSPNGSPVVVLHGCGSLAEEVLLPLENSQQRLIAIDRPGYGWSSSLLPQERGPLGQSFWLERFLDTSGLGPVTIVGHSIGSAPALHLAARRAELVKALLLISPCCSPVPPKPLILLRTAVAPVIGPLIRRHIMSRWASLFLRHGLRSSSFPNALPSHLNMLPADHMIRPTAIETMADELRAFNRDMALLPGLPEQVPIHVLFGSQDPVVDPSLHIDWLRQRHPRLLVKRLEGVGHMPHHVAPAVALRMLNAMIEERSALPTVKPGLLTDVA</sequence>
<dbReference type="InterPro" id="IPR029058">
    <property type="entry name" value="AB_hydrolase_fold"/>
</dbReference>
<dbReference type="Proteomes" id="UP000001936">
    <property type="component" value="Chromosome"/>
</dbReference>
<dbReference type="Gene3D" id="3.40.50.1820">
    <property type="entry name" value="alpha/beta hydrolase"/>
    <property type="match status" value="1"/>
</dbReference>
<dbReference type="EMBL" id="CP000133">
    <property type="protein sequence ID" value="ABC89893.1"/>
    <property type="molecule type" value="Genomic_DNA"/>
</dbReference>
<organism evidence="3 4">
    <name type="scientific">Rhizobium etli (strain ATCC 51251 / DSM 11541 / JCM 21823 / NBRC 15573 / CFN 42)</name>
    <dbReference type="NCBI Taxonomy" id="347834"/>
    <lineage>
        <taxon>Bacteria</taxon>
        <taxon>Pseudomonadati</taxon>
        <taxon>Pseudomonadota</taxon>
        <taxon>Alphaproteobacteria</taxon>
        <taxon>Hyphomicrobiales</taxon>
        <taxon>Rhizobiaceae</taxon>
        <taxon>Rhizobium/Agrobacterium group</taxon>
        <taxon>Rhizobium</taxon>
    </lineage>
</organism>
<dbReference type="Pfam" id="PF00561">
    <property type="entry name" value="Abhydrolase_1"/>
    <property type="match status" value="1"/>
</dbReference>
<dbReference type="SUPFAM" id="SSF53474">
    <property type="entry name" value="alpha/beta-Hydrolases"/>
    <property type="match status" value="1"/>
</dbReference>
<keyword evidence="1" id="KW-0472">Membrane</keyword>
<dbReference type="ESTHER" id="rhiec-q2kb93">
    <property type="family name" value="6_AlphaBeta_hydrolase"/>
</dbReference>
<dbReference type="InterPro" id="IPR000073">
    <property type="entry name" value="AB_hydrolase_1"/>
</dbReference>
<name>Q2KB93_RHIEC</name>
<protein>
    <submittedName>
        <fullName evidence="3">Esterase protein</fullName>
    </submittedName>
</protein>
<evidence type="ECO:0000256" key="1">
    <source>
        <dbReference type="SAM" id="Phobius"/>
    </source>
</evidence>
<keyword evidence="1" id="KW-0812">Transmembrane</keyword>
<reference evidence="3 4" key="1">
    <citation type="journal article" date="2006" name="Proc. Natl. Acad. Sci. U.S.A.">
        <title>The partitioned Rhizobium etli genome: genetic and metabolic redundancy in seven interacting replicons.</title>
        <authorList>
            <person name="Gonzalez V."/>
            <person name="Santamaria R.I."/>
            <person name="Bustos P."/>
            <person name="Hernandez-Gonzalez I."/>
            <person name="Medrano-Soto A."/>
            <person name="Moreno-Hagelsieb G."/>
            <person name="Janga S.C."/>
            <person name="Ramirez M.A."/>
            <person name="Jimenez-Jacinto V."/>
            <person name="Collado-Vides J."/>
            <person name="Davila G."/>
        </authorList>
    </citation>
    <scope>NUCLEOTIDE SEQUENCE [LARGE SCALE GENOMIC DNA]</scope>
    <source>
        <strain evidence="4">ATCC 51251 / DSM 11541 / JCM 21823 / NBRC 15573 / CFN 42</strain>
    </source>
</reference>
<keyword evidence="4" id="KW-1185">Reference proteome</keyword>
<gene>
    <name evidence="3" type="ordered locus">RHE_CH01085</name>
</gene>
<evidence type="ECO:0000313" key="3">
    <source>
        <dbReference type="EMBL" id="ABC89893.1"/>
    </source>
</evidence>
<feature type="transmembrane region" description="Helical" evidence="1">
    <location>
        <begin position="29"/>
        <end position="52"/>
    </location>
</feature>
<proteinExistence type="predicted"/>